<evidence type="ECO:0000313" key="2">
    <source>
        <dbReference type="EMBL" id="VDO19948.1"/>
    </source>
</evidence>
<dbReference type="EMBL" id="UZAF01016093">
    <property type="protein sequence ID" value="VDO19948.1"/>
    <property type="molecule type" value="Genomic_DNA"/>
</dbReference>
<proteinExistence type="predicted"/>
<evidence type="ECO:0000256" key="1">
    <source>
        <dbReference type="SAM" id="Phobius"/>
    </source>
</evidence>
<dbReference type="AlphaFoldDB" id="A0A0N4W0D8"/>
<evidence type="ECO:0000313" key="4">
    <source>
        <dbReference type="WBParaSite" id="HPLM_0000301401-mRNA-1"/>
    </source>
</evidence>
<name>A0A0N4W0D8_HAEPC</name>
<gene>
    <name evidence="2" type="ORF">HPLM_LOCUS3006</name>
</gene>
<accession>A0A0N4W0D8</accession>
<keyword evidence="1" id="KW-1133">Transmembrane helix</keyword>
<sequence>MVAIHSSGPRIDQVLFCLELSWSNSFEGFKLHFTPGAALLMLLVDIIWMNMATLLFDSMFSDSDFTLFRLPSGKKVVLYFRFLAFSIFLQLTSKG</sequence>
<keyword evidence="1" id="KW-0472">Membrane</keyword>
<evidence type="ECO:0000313" key="3">
    <source>
        <dbReference type="Proteomes" id="UP000268014"/>
    </source>
</evidence>
<keyword evidence="1" id="KW-0812">Transmembrane</keyword>
<dbReference type="WBParaSite" id="HPLM_0000301401-mRNA-1">
    <property type="protein sequence ID" value="HPLM_0000301401-mRNA-1"/>
    <property type="gene ID" value="HPLM_0000301401"/>
</dbReference>
<dbReference type="OrthoDB" id="10616536at2759"/>
<reference evidence="2 3" key="2">
    <citation type="submission" date="2018-11" db="EMBL/GenBank/DDBJ databases">
        <authorList>
            <consortium name="Pathogen Informatics"/>
        </authorList>
    </citation>
    <scope>NUCLEOTIDE SEQUENCE [LARGE SCALE GENOMIC DNA]</scope>
    <source>
        <strain evidence="2 3">MHpl1</strain>
    </source>
</reference>
<feature type="transmembrane region" description="Helical" evidence="1">
    <location>
        <begin position="36"/>
        <end position="56"/>
    </location>
</feature>
<dbReference type="Proteomes" id="UP000268014">
    <property type="component" value="Unassembled WGS sequence"/>
</dbReference>
<protein>
    <submittedName>
        <fullName evidence="4">Ion_trans domain-containing protein</fullName>
    </submittedName>
</protein>
<organism evidence="4">
    <name type="scientific">Haemonchus placei</name>
    <name type="common">Barber's pole worm</name>
    <dbReference type="NCBI Taxonomy" id="6290"/>
    <lineage>
        <taxon>Eukaryota</taxon>
        <taxon>Metazoa</taxon>
        <taxon>Ecdysozoa</taxon>
        <taxon>Nematoda</taxon>
        <taxon>Chromadorea</taxon>
        <taxon>Rhabditida</taxon>
        <taxon>Rhabditina</taxon>
        <taxon>Rhabditomorpha</taxon>
        <taxon>Strongyloidea</taxon>
        <taxon>Trichostrongylidae</taxon>
        <taxon>Haemonchus</taxon>
    </lineage>
</organism>
<reference evidence="4" key="1">
    <citation type="submission" date="2017-02" db="UniProtKB">
        <authorList>
            <consortium name="WormBaseParasite"/>
        </authorList>
    </citation>
    <scope>IDENTIFICATION</scope>
</reference>
<keyword evidence="3" id="KW-1185">Reference proteome</keyword>
<feature type="transmembrane region" description="Helical" evidence="1">
    <location>
        <begin position="76"/>
        <end position="93"/>
    </location>
</feature>